<name>V9Q4G7_LOCMI</name>
<evidence type="ECO:0000259" key="3">
    <source>
        <dbReference type="PROSITE" id="PS50405"/>
    </source>
</evidence>
<dbReference type="PANTHER" id="PTHR43969">
    <property type="entry name" value="GLUTATHIONE S TRANSFERASE D10, ISOFORM A-RELATED"/>
    <property type="match status" value="1"/>
</dbReference>
<dbReference type="SFLD" id="SFLDG01153">
    <property type="entry name" value="Main.4:_Theta-like"/>
    <property type="match status" value="1"/>
</dbReference>
<dbReference type="SFLD" id="SFLDG00358">
    <property type="entry name" value="Main_(cytGST)"/>
    <property type="match status" value="1"/>
</dbReference>
<dbReference type="SFLD" id="SFLDS00019">
    <property type="entry name" value="Glutathione_Transferase_(cytos"/>
    <property type="match status" value="1"/>
</dbReference>
<evidence type="ECO:0000313" key="4">
    <source>
        <dbReference type="EMBL" id="AHC08046.1"/>
    </source>
</evidence>
<dbReference type="GO" id="GO:0004364">
    <property type="term" value="F:glutathione transferase activity"/>
    <property type="evidence" value="ECO:0007669"/>
    <property type="project" value="UniProtKB-EC"/>
</dbReference>
<proteinExistence type="evidence at transcript level"/>
<dbReference type="Pfam" id="PF13417">
    <property type="entry name" value="GST_N_3"/>
    <property type="match status" value="1"/>
</dbReference>
<dbReference type="EC" id="2.5.1.18" evidence="4"/>
<dbReference type="SMR" id="V9Q4G7"/>
<dbReference type="FunFam" id="1.20.1050.10:FF:000007">
    <property type="entry name" value="Glutathione S-transferase 1-1"/>
    <property type="match status" value="1"/>
</dbReference>
<dbReference type="PANTHER" id="PTHR43969:SF9">
    <property type="entry name" value="GLUTATHIONE S TRANSFERASE D10, ISOFORM A-RELATED"/>
    <property type="match status" value="1"/>
</dbReference>
<dbReference type="CDD" id="cd03177">
    <property type="entry name" value="GST_C_Delta_Epsilon"/>
    <property type="match status" value="1"/>
</dbReference>
<evidence type="ECO:0000259" key="2">
    <source>
        <dbReference type="PROSITE" id="PS50404"/>
    </source>
</evidence>
<protein>
    <submittedName>
        <fullName evidence="4">Epsilon glutathione S-transferase</fullName>
        <ecNumber evidence="4">2.5.1.18</ecNumber>
    </submittedName>
</protein>
<sequence length="222" mass="24755">MPIVLYHFPPSPPSRAVLTTAKAIGVDVTIKIIDLFKNEHLTEDYLKINPEHMVPTIDDNGLILHDSHAIATYLVSRYGKDDSLYPKDVEQRALVDQRLYFDATILFSRLRATTFPIFFQGKRNVDAAARDAIYEALGILEKYLEPTGWAAGERATVADLSCSVTVGSLRAIGVDLSAYPKIRDWLKRCKSTFSGYEEANQEGEKLIGDGIKNLVGCKAYSR</sequence>
<dbReference type="CDD" id="cd03045">
    <property type="entry name" value="GST_N_Delta_Epsilon"/>
    <property type="match status" value="1"/>
</dbReference>
<dbReference type="SUPFAM" id="SSF52833">
    <property type="entry name" value="Thioredoxin-like"/>
    <property type="match status" value="1"/>
</dbReference>
<dbReference type="InterPro" id="IPR004045">
    <property type="entry name" value="Glutathione_S-Trfase_N"/>
</dbReference>
<dbReference type="GO" id="GO:0006749">
    <property type="term" value="P:glutathione metabolic process"/>
    <property type="evidence" value="ECO:0007669"/>
    <property type="project" value="TreeGrafter"/>
</dbReference>
<dbReference type="InterPro" id="IPR036282">
    <property type="entry name" value="Glutathione-S-Trfase_C_sf"/>
</dbReference>
<dbReference type="AlphaFoldDB" id="V9Q4G7"/>
<reference evidence="4" key="1">
    <citation type="submission" date="2013-09" db="EMBL/GenBank/DDBJ databases">
        <title>Molecular characterization and functional divergence of glutathione S-transferase from Locusta migratoria.</title>
        <authorList>
            <person name="Zhang X.Y."/>
        </authorList>
    </citation>
    <scope>NUCLEOTIDE SEQUENCE</scope>
</reference>
<dbReference type="EMBL" id="KF680484">
    <property type="protein sequence ID" value="AHC08046.1"/>
    <property type="molecule type" value="mRNA"/>
</dbReference>
<dbReference type="InterPro" id="IPR036249">
    <property type="entry name" value="Thioredoxin-like_sf"/>
</dbReference>
<dbReference type="InterPro" id="IPR040079">
    <property type="entry name" value="Glutathione_S-Trfase"/>
</dbReference>
<dbReference type="PROSITE" id="PS50405">
    <property type="entry name" value="GST_CTER"/>
    <property type="match status" value="1"/>
</dbReference>
<comment type="subunit">
    <text evidence="1">Homodimer.</text>
</comment>
<dbReference type="PROSITE" id="PS50404">
    <property type="entry name" value="GST_NTER"/>
    <property type="match status" value="1"/>
</dbReference>
<evidence type="ECO:0000256" key="1">
    <source>
        <dbReference type="ARBA" id="ARBA00011738"/>
    </source>
</evidence>
<dbReference type="FunFam" id="3.40.30.10:FF:000034">
    <property type="entry name" value="glutathione S-transferase 1"/>
    <property type="match status" value="1"/>
</dbReference>
<organism evidence="4">
    <name type="scientific">Locusta migratoria</name>
    <name type="common">Migratory locust</name>
    <dbReference type="NCBI Taxonomy" id="7004"/>
    <lineage>
        <taxon>Eukaryota</taxon>
        <taxon>Metazoa</taxon>
        <taxon>Ecdysozoa</taxon>
        <taxon>Arthropoda</taxon>
        <taxon>Hexapoda</taxon>
        <taxon>Insecta</taxon>
        <taxon>Pterygota</taxon>
        <taxon>Neoptera</taxon>
        <taxon>Polyneoptera</taxon>
        <taxon>Orthoptera</taxon>
        <taxon>Caelifera</taxon>
        <taxon>Acrididea</taxon>
        <taxon>Acridomorpha</taxon>
        <taxon>Acridoidea</taxon>
        <taxon>Acrididae</taxon>
        <taxon>Oedipodinae</taxon>
        <taxon>Locusta</taxon>
    </lineage>
</organism>
<feature type="domain" description="GST C-terminal" evidence="3">
    <location>
        <begin position="88"/>
        <end position="207"/>
    </location>
</feature>
<feature type="domain" description="GST N-terminal" evidence="2">
    <location>
        <begin position="1"/>
        <end position="82"/>
    </location>
</feature>
<dbReference type="Gene3D" id="1.20.1050.10">
    <property type="match status" value="1"/>
</dbReference>
<keyword evidence="4" id="KW-0808">Transferase</keyword>
<gene>
    <name evidence="4" type="primary">GSTe1</name>
</gene>
<dbReference type="Pfam" id="PF13410">
    <property type="entry name" value="GST_C_2"/>
    <property type="match status" value="1"/>
</dbReference>
<accession>V9Q4G7</accession>
<dbReference type="Gene3D" id="3.40.30.10">
    <property type="entry name" value="Glutaredoxin"/>
    <property type="match status" value="1"/>
</dbReference>
<dbReference type="SUPFAM" id="SSF47616">
    <property type="entry name" value="GST C-terminal domain-like"/>
    <property type="match status" value="1"/>
</dbReference>
<dbReference type="InterPro" id="IPR010987">
    <property type="entry name" value="Glutathione-S-Trfase_C-like"/>
</dbReference>